<evidence type="ECO:0000256" key="1">
    <source>
        <dbReference type="SAM" id="Phobius"/>
    </source>
</evidence>
<evidence type="ECO:0000313" key="3">
    <source>
        <dbReference type="Proteomes" id="UP000028924"/>
    </source>
</evidence>
<keyword evidence="3" id="KW-1185">Reference proteome</keyword>
<evidence type="ECO:0000313" key="2">
    <source>
        <dbReference type="EMBL" id="KFM23175.1"/>
    </source>
</evidence>
<keyword evidence="1" id="KW-0812">Transmembrane</keyword>
<dbReference type="EMBL" id="KL662089">
    <property type="protein sequence ID" value="KFM23175.1"/>
    <property type="molecule type" value="Genomic_DNA"/>
</dbReference>
<keyword evidence="1" id="KW-1133">Transmembrane helix</keyword>
<evidence type="ECO:0008006" key="4">
    <source>
        <dbReference type="Google" id="ProtNLM"/>
    </source>
</evidence>
<proteinExistence type="predicted"/>
<keyword evidence="1" id="KW-0472">Membrane</keyword>
<gene>
    <name evidence="2" type="ORF">F751_3366</name>
</gene>
<dbReference type="KEGG" id="apro:F751_3366"/>
<reference evidence="2 3" key="1">
    <citation type="journal article" date="2014" name="BMC Genomics">
        <title>Oil accumulation mechanisms of the oleaginous microalga Chlorella protothecoides revealed through its genome, transcriptomes, and proteomes.</title>
        <authorList>
            <person name="Gao C."/>
            <person name="Wang Y."/>
            <person name="Shen Y."/>
            <person name="Yan D."/>
            <person name="He X."/>
            <person name="Dai J."/>
            <person name="Wu Q."/>
        </authorList>
    </citation>
    <scope>NUCLEOTIDE SEQUENCE [LARGE SCALE GENOMIC DNA]</scope>
    <source>
        <strain evidence="2 3">0710</strain>
    </source>
</reference>
<dbReference type="GeneID" id="23614757"/>
<dbReference type="OrthoDB" id="261831at2759"/>
<feature type="transmembrane region" description="Helical" evidence="1">
    <location>
        <begin position="33"/>
        <end position="51"/>
    </location>
</feature>
<sequence length="62" mass="7416">MDGLESAMETSRQSLKQASKRLRRAMVQSQSNHVLYVFLFAIAVFFALYFWNKLYKLLRWIL</sequence>
<organism evidence="2 3">
    <name type="scientific">Auxenochlorella protothecoides</name>
    <name type="common">Green microalga</name>
    <name type="synonym">Chlorella protothecoides</name>
    <dbReference type="NCBI Taxonomy" id="3075"/>
    <lineage>
        <taxon>Eukaryota</taxon>
        <taxon>Viridiplantae</taxon>
        <taxon>Chlorophyta</taxon>
        <taxon>core chlorophytes</taxon>
        <taxon>Trebouxiophyceae</taxon>
        <taxon>Chlorellales</taxon>
        <taxon>Chlorellaceae</taxon>
        <taxon>Auxenochlorella</taxon>
    </lineage>
</organism>
<accession>A0A087SBS1</accession>
<protein>
    <recommendedName>
        <fullName evidence="4">t-SNARE coiled-coil homology domain-containing protein</fullName>
    </recommendedName>
</protein>
<dbReference type="RefSeq" id="XP_011396045.1">
    <property type="nucleotide sequence ID" value="XM_011397743.1"/>
</dbReference>
<name>A0A087SBS1_AUXPR</name>
<dbReference type="Proteomes" id="UP000028924">
    <property type="component" value="Unassembled WGS sequence"/>
</dbReference>
<dbReference type="AlphaFoldDB" id="A0A087SBS1"/>